<keyword evidence="3" id="KW-0732">Signal</keyword>
<dbReference type="PROSITE" id="PS00615">
    <property type="entry name" value="C_TYPE_LECTIN_1"/>
    <property type="match status" value="1"/>
</dbReference>
<name>A0A8B7PIT0_HYAAZ</name>
<protein>
    <submittedName>
        <fullName evidence="6">Uncharacterized protein LOC108681388 isoform X1</fullName>
    </submittedName>
</protein>
<evidence type="ECO:0000256" key="2">
    <source>
        <dbReference type="SAM" id="MobiDB-lite"/>
    </source>
</evidence>
<dbReference type="SUPFAM" id="SSF56436">
    <property type="entry name" value="C-type lectin-like"/>
    <property type="match status" value="2"/>
</dbReference>
<dbReference type="PROSITE" id="PS50041">
    <property type="entry name" value="C_TYPE_LECTIN_2"/>
    <property type="match status" value="2"/>
</dbReference>
<feature type="domain" description="C-type lectin" evidence="4">
    <location>
        <begin position="241"/>
        <end position="368"/>
    </location>
</feature>
<keyword evidence="5" id="KW-1185">Reference proteome</keyword>
<dbReference type="OMA" id="NTEQTGC"/>
<dbReference type="PANTHER" id="PTHR22803">
    <property type="entry name" value="MANNOSE, PHOSPHOLIPASE, LECTIN RECEPTOR RELATED"/>
    <property type="match status" value="1"/>
</dbReference>
<dbReference type="InterPro" id="IPR050111">
    <property type="entry name" value="C-type_lectin/snaclec_domain"/>
</dbReference>
<feature type="domain" description="C-type lectin" evidence="4">
    <location>
        <begin position="29"/>
        <end position="158"/>
    </location>
</feature>
<evidence type="ECO:0000259" key="4">
    <source>
        <dbReference type="PROSITE" id="PS50041"/>
    </source>
</evidence>
<sequence length="379" mass="41078">MFSLAIIFFTLLVTSGETSAACTELFSEVGTRCLRFLPDVELDWTDAQSRCDVIGGHLARVDDCSLIAGIAAYVGAHGVQPTSGAYWIGATDRLQEGKFIWISNNQTELSLGTPFWGTSENIREPNGGSLQNCVAMMKNQAYHFHDVECSVKLGALCEQNTDAETDTTTGEPHCTTGVATDDVTATTKEPYTLTEATTPNERTSSSALETTGNTGKTDTTTVEHYSTTEKPVLCPDGYTSISGRCFLFLTDAVESWTAARLTCSLNNSGRLAYVDNCHLLGDLAAYLVDNDISPTTGYWIGIHDHEAEGIFRFTDGTLAPLTTPLWGFTNDTMEPNGGLDENCVAMIAADDFFLHDEDCDAALAVLCEAAWNTDTQFYM</sequence>
<dbReference type="Proteomes" id="UP000694843">
    <property type="component" value="Unplaced"/>
</dbReference>
<organism evidence="5 6">
    <name type="scientific">Hyalella azteca</name>
    <name type="common">Amphipod</name>
    <dbReference type="NCBI Taxonomy" id="294128"/>
    <lineage>
        <taxon>Eukaryota</taxon>
        <taxon>Metazoa</taxon>
        <taxon>Ecdysozoa</taxon>
        <taxon>Arthropoda</taxon>
        <taxon>Crustacea</taxon>
        <taxon>Multicrustacea</taxon>
        <taxon>Malacostraca</taxon>
        <taxon>Eumalacostraca</taxon>
        <taxon>Peracarida</taxon>
        <taxon>Amphipoda</taxon>
        <taxon>Senticaudata</taxon>
        <taxon>Talitrida</taxon>
        <taxon>Talitroidea</taxon>
        <taxon>Hyalellidae</taxon>
        <taxon>Hyalella</taxon>
    </lineage>
</organism>
<dbReference type="GeneID" id="108681388"/>
<dbReference type="InterPro" id="IPR018378">
    <property type="entry name" value="C-type_lectin_CS"/>
</dbReference>
<dbReference type="OrthoDB" id="6350892at2759"/>
<evidence type="ECO:0000313" key="5">
    <source>
        <dbReference type="Proteomes" id="UP000694843"/>
    </source>
</evidence>
<dbReference type="RefSeq" id="XP_018025895.1">
    <property type="nucleotide sequence ID" value="XM_018170406.2"/>
</dbReference>
<evidence type="ECO:0000256" key="1">
    <source>
        <dbReference type="ARBA" id="ARBA00023157"/>
    </source>
</evidence>
<keyword evidence="1" id="KW-1015">Disulfide bond</keyword>
<dbReference type="KEGG" id="hazt:108681388"/>
<reference evidence="6" key="1">
    <citation type="submission" date="2025-08" db="UniProtKB">
        <authorList>
            <consortium name="RefSeq"/>
        </authorList>
    </citation>
    <scope>IDENTIFICATION</scope>
    <source>
        <tissue evidence="6">Whole organism</tissue>
    </source>
</reference>
<proteinExistence type="predicted"/>
<dbReference type="InterPro" id="IPR001304">
    <property type="entry name" value="C-type_lectin-like"/>
</dbReference>
<dbReference type="SMART" id="SM00034">
    <property type="entry name" value="CLECT"/>
    <property type="match status" value="2"/>
</dbReference>
<dbReference type="InterPro" id="IPR016187">
    <property type="entry name" value="CTDL_fold"/>
</dbReference>
<dbReference type="InterPro" id="IPR016186">
    <property type="entry name" value="C-type_lectin-like/link_sf"/>
</dbReference>
<feature type="chain" id="PRO_5034118159" evidence="3">
    <location>
        <begin position="21"/>
        <end position="379"/>
    </location>
</feature>
<dbReference type="Pfam" id="PF00059">
    <property type="entry name" value="Lectin_C"/>
    <property type="match status" value="2"/>
</dbReference>
<dbReference type="CDD" id="cd00037">
    <property type="entry name" value="CLECT"/>
    <property type="match status" value="2"/>
</dbReference>
<feature type="region of interest" description="Disordered" evidence="2">
    <location>
        <begin position="195"/>
        <end position="222"/>
    </location>
</feature>
<evidence type="ECO:0000256" key="3">
    <source>
        <dbReference type="SAM" id="SignalP"/>
    </source>
</evidence>
<dbReference type="Gene3D" id="3.10.100.10">
    <property type="entry name" value="Mannose-Binding Protein A, subunit A"/>
    <property type="match status" value="2"/>
</dbReference>
<feature type="compositionally biased region" description="Polar residues" evidence="2">
    <location>
        <begin position="195"/>
        <end position="209"/>
    </location>
</feature>
<evidence type="ECO:0000313" key="6">
    <source>
        <dbReference type="RefSeq" id="XP_018025895.1"/>
    </source>
</evidence>
<accession>A0A8B7PIT0</accession>
<feature type="signal peptide" evidence="3">
    <location>
        <begin position="1"/>
        <end position="20"/>
    </location>
</feature>
<feature type="compositionally biased region" description="Low complexity" evidence="2">
    <location>
        <begin position="210"/>
        <end position="220"/>
    </location>
</feature>
<dbReference type="AlphaFoldDB" id="A0A8B7PIT0"/>
<gene>
    <name evidence="6" type="primary">LOC108681388</name>
</gene>